<dbReference type="Proteomes" id="UP000004893">
    <property type="component" value="Unassembled WGS sequence"/>
</dbReference>
<reference evidence="2" key="1">
    <citation type="submission" date="2009-02" db="EMBL/GenBank/DDBJ databases">
        <authorList>
            <person name="Fulton L."/>
            <person name="Clifton S."/>
            <person name="Fulton B."/>
            <person name="Xu J."/>
            <person name="Minx P."/>
            <person name="Pepin K.H."/>
            <person name="Johnson M."/>
            <person name="Bhonagiri V."/>
            <person name="Nash W.E."/>
            <person name="Mardis E.R."/>
            <person name="Wilson R.K."/>
        </authorList>
    </citation>
    <scope>NUCLEOTIDE SEQUENCE [LARGE SCALE GENOMIC DNA]</scope>
    <source>
        <strain evidence="2">DSM 15053</strain>
    </source>
</reference>
<gene>
    <name evidence="2" type="ORF">CLOHYLEM_04344</name>
</gene>
<feature type="domain" description="DUF6487" evidence="1">
    <location>
        <begin position="3"/>
        <end position="66"/>
    </location>
</feature>
<dbReference type="eggNOG" id="ENOG5033GPB">
    <property type="taxonomic scope" value="Bacteria"/>
</dbReference>
<proteinExistence type="predicted"/>
<evidence type="ECO:0000313" key="2">
    <source>
        <dbReference type="EMBL" id="EEG75608.1"/>
    </source>
</evidence>
<dbReference type="InterPro" id="IPR045504">
    <property type="entry name" value="DUF6487"/>
</dbReference>
<dbReference type="HOGENOM" id="CLU_179137_0_0_9"/>
<reference evidence="2" key="2">
    <citation type="submission" date="2013-06" db="EMBL/GenBank/DDBJ databases">
        <title>Draft genome sequence of Clostridium hylemonae (DSM 15053).</title>
        <authorList>
            <person name="Sudarsanam P."/>
            <person name="Ley R."/>
            <person name="Guruge J."/>
            <person name="Turnbaugh P.J."/>
            <person name="Mahowald M."/>
            <person name="Liep D."/>
            <person name="Gordon J."/>
        </authorList>
    </citation>
    <scope>NUCLEOTIDE SEQUENCE</scope>
    <source>
        <strain evidence="2">DSM 15053</strain>
    </source>
</reference>
<dbReference type="AlphaFoldDB" id="C0BX10"/>
<protein>
    <recommendedName>
        <fullName evidence="1">DUF6487 domain-containing protein</fullName>
    </recommendedName>
</protein>
<evidence type="ECO:0000313" key="3">
    <source>
        <dbReference type="Proteomes" id="UP000004893"/>
    </source>
</evidence>
<dbReference type="Pfam" id="PF20097">
    <property type="entry name" value="DUF6487"/>
    <property type="match status" value="1"/>
</dbReference>
<comment type="caution">
    <text evidence="2">The sequence shown here is derived from an EMBL/GenBank/DDBJ whole genome shotgun (WGS) entry which is preliminary data.</text>
</comment>
<accession>C0BX10</accession>
<keyword evidence="3" id="KW-1185">Reference proteome</keyword>
<dbReference type="EMBL" id="ABYI02000007">
    <property type="protein sequence ID" value="EEG75608.1"/>
    <property type="molecule type" value="Genomic_DNA"/>
</dbReference>
<evidence type="ECO:0000259" key="1">
    <source>
        <dbReference type="Pfam" id="PF20097"/>
    </source>
</evidence>
<name>C0BX10_9FIRM</name>
<dbReference type="RefSeq" id="WP_006441678.1">
    <property type="nucleotide sequence ID" value="NZ_CP036524.1"/>
</dbReference>
<organism evidence="2 3">
    <name type="scientific">[Clostridium] hylemonae DSM 15053</name>
    <dbReference type="NCBI Taxonomy" id="553973"/>
    <lineage>
        <taxon>Bacteria</taxon>
        <taxon>Bacillati</taxon>
        <taxon>Bacillota</taxon>
        <taxon>Clostridia</taxon>
        <taxon>Lachnospirales</taxon>
        <taxon>Lachnospiraceae</taxon>
    </lineage>
</organism>
<sequence>MKCPYCNKNMKPGKIWQDRYALKWVPSERRFPFGGGIRLTSIIEDRPFIEAYYCDNCKILISKLKE</sequence>
<dbReference type="STRING" id="553973.CLOHYLEM_04344"/>